<protein>
    <recommendedName>
        <fullName evidence="5">Lipoprotein</fullName>
    </recommendedName>
</protein>
<keyword evidence="2" id="KW-0732">Signal</keyword>
<name>A0ABU2S2N1_9ACTN</name>
<feature type="chain" id="PRO_5045135355" description="Lipoprotein" evidence="2">
    <location>
        <begin position="23"/>
        <end position="321"/>
    </location>
</feature>
<accession>A0ABU2S2N1</accession>
<organism evidence="3 4">
    <name type="scientific">Streptomyces johnsoniae</name>
    <dbReference type="NCBI Taxonomy" id="3075532"/>
    <lineage>
        <taxon>Bacteria</taxon>
        <taxon>Bacillati</taxon>
        <taxon>Actinomycetota</taxon>
        <taxon>Actinomycetes</taxon>
        <taxon>Kitasatosporales</taxon>
        <taxon>Streptomycetaceae</taxon>
        <taxon>Streptomyces</taxon>
    </lineage>
</organism>
<evidence type="ECO:0000256" key="1">
    <source>
        <dbReference type="SAM" id="MobiDB-lite"/>
    </source>
</evidence>
<dbReference type="RefSeq" id="WP_311617426.1">
    <property type="nucleotide sequence ID" value="NZ_JAVREV010000005.1"/>
</dbReference>
<evidence type="ECO:0000313" key="3">
    <source>
        <dbReference type="EMBL" id="MDT0443043.1"/>
    </source>
</evidence>
<evidence type="ECO:0008006" key="5">
    <source>
        <dbReference type="Google" id="ProtNLM"/>
    </source>
</evidence>
<reference evidence="4" key="1">
    <citation type="submission" date="2023-07" db="EMBL/GenBank/DDBJ databases">
        <title>30 novel species of actinomycetes from the DSMZ collection.</title>
        <authorList>
            <person name="Nouioui I."/>
        </authorList>
    </citation>
    <scope>NUCLEOTIDE SEQUENCE [LARGE SCALE GENOMIC DNA]</scope>
    <source>
        <strain evidence="4">DSM 41886</strain>
    </source>
</reference>
<evidence type="ECO:0000313" key="4">
    <source>
        <dbReference type="Proteomes" id="UP001183615"/>
    </source>
</evidence>
<dbReference type="PROSITE" id="PS51257">
    <property type="entry name" value="PROKAR_LIPOPROTEIN"/>
    <property type="match status" value="1"/>
</dbReference>
<comment type="caution">
    <text evidence="3">The sequence shown here is derived from an EMBL/GenBank/DDBJ whole genome shotgun (WGS) entry which is preliminary data.</text>
</comment>
<keyword evidence="4" id="KW-1185">Reference proteome</keyword>
<proteinExistence type="predicted"/>
<sequence>MRATRGLLVPLSLTLLTLLAAAGCGRPAAAGDAPAAPPGTGQAPQHATGPRVVQEDWPAEVPESGLAAGLALPIEAYLPTYAETIDAQLARDTAETACMNRFGFAGWRTEPLGTAPPPANTSANMPRRYGLTDIEEAGRYGYHLPESPTAEPSAATRTADEEAVLTGRTGAGALSAFGGDPVPAGGCLAEAADAAGGLNADLAEEISGQSFTESQETAAVTGAMAAWSDCMAGQGYALNTVWDTDAHYDTLAPAADAAERDLAVADVSCKQETGLVAIWFETESGIQERLIEENRQALTEAAERNGRVLADAAELTGQAAG</sequence>
<evidence type="ECO:0000256" key="2">
    <source>
        <dbReference type="SAM" id="SignalP"/>
    </source>
</evidence>
<feature type="signal peptide" evidence="2">
    <location>
        <begin position="1"/>
        <end position="22"/>
    </location>
</feature>
<feature type="region of interest" description="Disordered" evidence="1">
    <location>
        <begin position="27"/>
        <end position="52"/>
    </location>
</feature>
<gene>
    <name evidence="3" type="ORF">RM779_10605</name>
</gene>
<feature type="compositionally biased region" description="Low complexity" evidence="1">
    <location>
        <begin position="27"/>
        <end position="44"/>
    </location>
</feature>
<dbReference type="EMBL" id="JAVREV010000005">
    <property type="protein sequence ID" value="MDT0443043.1"/>
    <property type="molecule type" value="Genomic_DNA"/>
</dbReference>
<dbReference type="Proteomes" id="UP001183615">
    <property type="component" value="Unassembled WGS sequence"/>
</dbReference>